<proteinExistence type="predicted"/>
<evidence type="ECO:0000313" key="2">
    <source>
        <dbReference type="EMBL" id="CAD7000087.1"/>
    </source>
</evidence>
<keyword evidence="3" id="KW-1185">Reference proteome</keyword>
<feature type="non-terminal residue" evidence="2">
    <location>
        <position position="1"/>
    </location>
</feature>
<dbReference type="AlphaFoldDB" id="A0A811UQN3"/>
<reference evidence="2" key="1">
    <citation type="submission" date="2020-11" db="EMBL/GenBank/DDBJ databases">
        <authorList>
            <person name="Whitehead M."/>
        </authorList>
    </citation>
    <scope>NUCLEOTIDE SEQUENCE</scope>
    <source>
        <strain evidence="2">EGII</strain>
    </source>
</reference>
<evidence type="ECO:0000313" key="3">
    <source>
        <dbReference type="Proteomes" id="UP000606786"/>
    </source>
</evidence>
<protein>
    <submittedName>
        <fullName evidence="2">(Mediterranean fruit fly) hypothetical protein</fullName>
    </submittedName>
</protein>
<sequence length="69" mass="7407">MRNNNNNNSSNKRHNNNECRGAAPTKVTAIKCVESEQWRQSIVHKSSHAAAEPNSCVSAALLTEGGSEG</sequence>
<gene>
    <name evidence="2" type="ORF">CCAP1982_LOCUS8585</name>
</gene>
<dbReference type="EMBL" id="CAJHJT010000012">
    <property type="protein sequence ID" value="CAD7000087.1"/>
    <property type="molecule type" value="Genomic_DNA"/>
</dbReference>
<organism evidence="2 3">
    <name type="scientific">Ceratitis capitata</name>
    <name type="common">Mediterranean fruit fly</name>
    <name type="synonym">Tephritis capitata</name>
    <dbReference type="NCBI Taxonomy" id="7213"/>
    <lineage>
        <taxon>Eukaryota</taxon>
        <taxon>Metazoa</taxon>
        <taxon>Ecdysozoa</taxon>
        <taxon>Arthropoda</taxon>
        <taxon>Hexapoda</taxon>
        <taxon>Insecta</taxon>
        <taxon>Pterygota</taxon>
        <taxon>Neoptera</taxon>
        <taxon>Endopterygota</taxon>
        <taxon>Diptera</taxon>
        <taxon>Brachycera</taxon>
        <taxon>Muscomorpha</taxon>
        <taxon>Tephritoidea</taxon>
        <taxon>Tephritidae</taxon>
        <taxon>Ceratitis</taxon>
        <taxon>Ceratitis</taxon>
    </lineage>
</organism>
<name>A0A811UQN3_CERCA</name>
<comment type="caution">
    <text evidence="2">The sequence shown here is derived from an EMBL/GenBank/DDBJ whole genome shotgun (WGS) entry which is preliminary data.</text>
</comment>
<feature type="region of interest" description="Disordered" evidence="1">
    <location>
        <begin position="1"/>
        <end position="23"/>
    </location>
</feature>
<dbReference type="Proteomes" id="UP000606786">
    <property type="component" value="Unassembled WGS sequence"/>
</dbReference>
<accession>A0A811UQN3</accession>
<evidence type="ECO:0000256" key="1">
    <source>
        <dbReference type="SAM" id="MobiDB-lite"/>
    </source>
</evidence>
<feature type="compositionally biased region" description="Low complexity" evidence="1">
    <location>
        <begin position="1"/>
        <end position="10"/>
    </location>
</feature>
<feature type="non-terminal residue" evidence="2">
    <location>
        <position position="69"/>
    </location>
</feature>